<dbReference type="InterPro" id="IPR014991">
    <property type="entry name" value="DUF1840"/>
</dbReference>
<dbReference type="Pfam" id="PF08895">
    <property type="entry name" value="DUF1840"/>
    <property type="match status" value="1"/>
</dbReference>
<name>A0ABV4UI81_9RHOO</name>
<organism evidence="2 3">
    <name type="scientific">Dentiradicibacter hellwigii</name>
    <dbReference type="NCBI Taxonomy" id="3149053"/>
    <lineage>
        <taxon>Bacteria</taxon>
        <taxon>Pseudomonadati</taxon>
        <taxon>Pseudomonadota</taxon>
        <taxon>Betaproteobacteria</taxon>
        <taxon>Rhodocyclales</taxon>
        <taxon>Rhodocyclaceae</taxon>
        <taxon>Dentiradicibacter</taxon>
    </lineage>
</organism>
<keyword evidence="3" id="KW-1185">Reference proteome</keyword>
<evidence type="ECO:0000313" key="3">
    <source>
        <dbReference type="Proteomes" id="UP001574673"/>
    </source>
</evidence>
<accession>A0ABV4UI81</accession>
<gene>
    <name evidence="2" type="ORF">ABCS64_12400</name>
</gene>
<evidence type="ECO:0000256" key="1">
    <source>
        <dbReference type="SAM" id="MobiDB-lite"/>
    </source>
</evidence>
<dbReference type="RefSeq" id="WP_418892194.1">
    <property type="nucleotide sequence ID" value="NZ_JBEUWX010000003.1"/>
</dbReference>
<reference evidence="3" key="1">
    <citation type="submission" date="2024-06" db="EMBL/GenBank/DDBJ databases">
        <title>Radixoralia hellwigii gen. nov., sp nov., isolated from a root canal in the human oral cavity.</title>
        <authorList>
            <person name="Bartsch S."/>
            <person name="Wittmer A."/>
            <person name="Schulz A.-K."/>
            <person name="Neumann-Schaal M."/>
            <person name="Wolf J."/>
            <person name="Gronow S."/>
            <person name="Tennert C."/>
            <person name="Haecker G."/>
            <person name="Cieplik F."/>
            <person name="Al-Ahmad A."/>
        </authorList>
    </citation>
    <scope>NUCLEOTIDE SEQUENCE [LARGE SCALE GENOMIC DNA]</scope>
    <source>
        <strain evidence="3">Wk13</strain>
    </source>
</reference>
<dbReference type="Proteomes" id="UP001574673">
    <property type="component" value="Unassembled WGS sequence"/>
</dbReference>
<evidence type="ECO:0000313" key="2">
    <source>
        <dbReference type="EMBL" id="MFA9951114.1"/>
    </source>
</evidence>
<sequence length="132" mass="14802">MLVRLTSSTSGEVVMLAEHLRGLLEVLDKDCTARGIFTLEQLPPTIAKLKTLVEADRQAAHLYEQAKIQAENQAGKMAGEAAENEVEEDAEDDETADETPIWLGQRAVPLLHLMERTLREKGFILWQADRDF</sequence>
<comment type="caution">
    <text evidence="2">The sequence shown here is derived from an EMBL/GenBank/DDBJ whole genome shotgun (WGS) entry which is preliminary data.</text>
</comment>
<dbReference type="EMBL" id="JBEUWX010000003">
    <property type="protein sequence ID" value="MFA9951114.1"/>
    <property type="molecule type" value="Genomic_DNA"/>
</dbReference>
<feature type="region of interest" description="Disordered" evidence="1">
    <location>
        <begin position="73"/>
        <end position="99"/>
    </location>
</feature>
<protein>
    <submittedName>
        <fullName evidence="2">DUF1840 family protein</fullName>
    </submittedName>
</protein>
<proteinExistence type="predicted"/>
<feature type="compositionally biased region" description="Acidic residues" evidence="1">
    <location>
        <begin position="82"/>
        <end position="97"/>
    </location>
</feature>